<feature type="region of interest" description="Disordered" evidence="1">
    <location>
        <begin position="70"/>
        <end position="91"/>
    </location>
</feature>
<dbReference type="HOGENOM" id="CLU_1872126_0_0_7"/>
<proteinExistence type="predicted"/>
<dbReference type="OrthoDB" id="5456860at2"/>
<dbReference type="EMBL" id="JH600068">
    <property type="protein sequence ID" value="EIG52890.1"/>
    <property type="molecule type" value="Genomic_DNA"/>
</dbReference>
<protein>
    <submittedName>
        <fullName evidence="2">Uncharacterized protein</fullName>
    </submittedName>
</protein>
<dbReference type="STRING" id="596152.DesU5LDRAFT_1190"/>
<organism evidence="2">
    <name type="scientific">Desulfovibrio sp. U5L</name>
    <dbReference type="NCBI Taxonomy" id="596152"/>
    <lineage>
        <taxon>Bacteria</taxon>
        <taxon>Pseudomonadati</taxon>
        <taxon>Thermodesulfobacteriota</taxon>
        <taxon>Desulfovibrionia</taxon>
        <taxon>Desulfovibrionales</taxon>
        <taxon>Desulfovibrionaceae</taxon>
        <taxon>Desulfovibrio</taxon>
    </lineage>
</organism>
<gene>
    <name evidence="2" type="ORF">DesU5LDRAFT_1190</name>
</gene>
<sequence length="136" mass="14890">MDSAALANAYEGFKELVNHAMNEGHEIADALGFLARAVDDMNHNDREWSVGALVLLIRALEKQARDLGTYMDEEGSARSPKPTAEESAVWERQVKASEVWGDGMRVIYQHPELAGEVVDALKTIIAKVPSEGQDPA</sequence>
<evidence type="ECO:0000256" key="1">
    <source>
        <dbReference type="SAM" id="MobiDB-lite"/>
    </source>
</evidence>
<accession>I2PZD4</accession>
<dbReference type="AlphaFoldDB" id="I2PZD4"/>
<dbReference type="eggNOG" id="ENOG5031GGI">
    <property type="taxonomic scope" value="Bacteria"/>
</dbReference>
<reference evidence="2" key="1">
    <citation type="submission" date="2011-11" db="EMBL/GenBank/DDBJ databases">
        <title>Improved High-Quality Draft sequence of Desulfovibrio sp. U5L.</title>
        <authorList>
            <consortium name="US DOE Joint Genome Institute"/>
            <person name="Lucas S."/>
            <person name="Han J."/>
            <person name="Lapidus A."/>
            <person name="Cheng J.-F."/>
            <person name="Goodwin L."/>
            <person name="Pitluck S."/>
            <person name="Peters L."/>
            <person name="Ovchinnikova G."/>
            <person name="Held B."/>
            <person name="Detter J.C."/>
            <person name="Han C."/>
            <person name="Tapia R."/>
            <person name="Land M."/>
            <person name="Hauser L."/>
            <person name="Kyrpides N."/>
            <person name="Ivanova N."/>
            <person name="Pagani I."/>
            <person name="Gabster J."/>
            <person name="Walker C."/>
            <person name="Stolyar S."/>
            <person name="Stahl D."/>
            <person name="Arkin A."/>
            <person name="Dehal P."/>
            <person name="Hazen T."/>
            <person name="Woyke T."/>
        </authorList>
    </citation>
    <scope>NUCLEOTIDE SEQUENCE [LARGE SCALE GENOMIC DNA]</scope>
    <source>
        <strain evidence="2">U5L</strain>
    </source>
</reference>
<name>I2PZD4_9BACT</name>
<evidence type="ECO:0000313" key="2">
    <source>
        <dbReference type="EMBL" id="EIG52890.1"/>
    </source>
</evidence>